<organism evidence="2 3">
    <name type="scientific">Pseudoalteromonas denitrificans DSM 6059</name>
    <dbReference type="NCBI Taxonomy" id="1123010"/>
    <lineage>
        <taxon>Bacteria</taxon>
        <taxon>Pseudomonadati</taxon>
        <taxon>Pseudomonadota</taxon>
        <taxon>Gammaproteobacteria</taxon>
        <taxon>Alteromonadales</taxon>
        <taxon>Pseudoalteromonadaceae</taxon>
        <taxon>Pseudoalteromonas</taxon>
    </lineage>
</organism>
<protein>
    <submittedName>
        <fullName evidence="2">AAA domain-containing protein</fullName>
    </submittedName>
</protein>
<gene>
    <name evidence="2" type="ORF">SAMN02745724_05146</name>
</gene>
<dbReference type="EMBL" id="FOLO01000083">
    <property type="protein sequence ID" value="SFD66959.1"/>
    <property type="molecule type" value="Genomic_DNA"/>
</dbReference>
<dbReference type="Gene3D" id="3.40.50.300">
    <property type="entry name" value="P-loop containing nucleotide triphosphate hydrolases"/>
    <property type="match status" value="1"/>
</dbReference>
<evidence type="ECO:0000259" key="1">
    <source>
        <dbReference type="Pfam" id="PF13401"/>
    </source>
</evidence>
<dbReference type="SUPFAM" id="SSF52540">
    <property type="entry name" value="P-loop containing nucleoside triphosphate hydrolases"/>
    <property type="match status" value="1"/>
</dbReference>
<dbReference type="GO" id="GO:0016887">
    <property type="term" value="F:ATP hydrolysis activity"/>
    <property type="evidence" value="ECO:0007669"/>
    <property type="project" value="InterPro"/>
</dbReference>
<feature type="domain" description="ORC1/DEAH AAA+ ATPase" evidence="1">
    <location>
        <begin position="30"/>
        <end position="164"/>
    </location>
</feature>
<reference evidence="2 3" key="1">
    <citation type="submission" date="2016-10" db="EMBL/GenBank/DDBJ databases">
        <authorList>
            <person name="de Groot N.N."/>
        </authorList>
    </citation>
    <scope>NUCLEOTIDE SEQUENCE [LARGE SCALE GENOMIC DNA]</scope>
    <source>
        <strain evidence="2 3">DSM 6059</strain>
    </source>
</reference>
<accession>A0A1I1U858</accession>
<sequence>MMPILQHTLFTSVVNRMQLVHKQSSRVKFSLVVTGVSGTGKSTLADWYAEQFPEVDTSEVTIKRVLNVHLTKPSSPVNLVEQIIHAMGTSSTAKRKSLEGLVYQLNCLLKACKTELIILDEVQECLPDSDGIRAQAMAKAFVAIIDKCKVPLVLIGTPALTRILKLEYLADTSGISREEQLSRRFIAPCKLNIFLSHCDSWMKAINYFAEKQRLRKLNRNDAELLDRLYVATYGRIGLVEKLFSFACFDTFSDLNQVFHDAYELSDTTGEANPFNLTDYTYAAIKKKAQNIERIYFTHSKVKYKG</sequence>
<dbReference type="STRING" id="1123010.SAMN02745724_05146"/>
<dbReference type="InterPro" id="IPR027417">
    <property type="entry name" value="P-loop_NTPase"/>
</dbReference>
<evidence type="ECO:0000313" key="3">
    <source>
        <dbReference type="Proteomes" id="UP000198862"/>
    </source>
</evidence>
<keyword evidence="3" id="KW-1185">Reference proteome</keyword>
<dbReference type="InterPro" id="IPR049945">
    <property type="entry name" value="AAA_22"/>
</dbReference>
<name>A0A1I1U858_9GAMM</name>
<proteinExistence type="predicted"/>
<dbReference type="AlphaFoldDB" id="A0A1I1U858"/>
<evidence type="ECO:0000313" key="2">
    <source>
        <dbReference type="EMBL" id="SFD66959.1"/>
    </source>
</evidence>
<dbReference type="OrthoDB" id="14765at2"/>
<dbReference type="Proteomes" id="UP000198862">
    <property type="component" value="Unassembled WGS sequence"/>
</dbReference>
<dbReference type="Pfam" id="PF13401">
    <property type="entry name" value="AAA_22"/>
    <property type="match status" value="1"/>
</dbReference>
<dbReference type="RefSeq" id="WP_091991542.1">
    <property type="nucleotide sequence ID" value="NZ_FOLO01000083.1"/>
</dbReference>